<dbReference type="Proteomes" id="UP000198704">
    <property type="component" value="Unassembled WGS sequence"/>
</dbReference>
<keyword evidence="3" id="KW-1185">Reference proteome</keyword>
<dbReference type="STRING" id="582672.SAMN05216360_1019"/>
<dbReference type="RefSeq" id="WP_091712279.1">
    <property type="nucleotide sequence ID" value="NZ_FNHS01000001.1"/>
</dbReference>
<evidence type="ECO:0008006" key="4">
    <source>
        <dbReference type="Google" id="ProtNLM"/>
    </source>
</evidence>
<sequence>MTDPAATTSELPIGPWNPGVRSDLPAAFLPLVTVYRPEHVETLLRDALDLSDLCGLPARQLTRFRASRLVVHEVLIRVMSDLSVPVGAVYADLGVNFRAIVATILREGVEPRIGEVEAALTRIRTEADAVLTREIAAILDDPPAPPPPEPGWLDRLLGRRPPAVEAPRVDRATRALLHIESWQRRASESGDGLEIAACEALRTVVSGLIARQNTLIRDPGLLRSLAGTLVSNGYGSRRIGEMIEPWIAAVIEARGYRRLAAQAHPVVMNVKGASASGKSTIRPYQLGLARRLGMAWSDFAVITPDVWRKYLLDYDSLGPAARYAGTLTGYEVEIIDMKLDRYVTRKAAERRISNLLIDRFRFDSFQAEAGSDGGGQLLTRFGDRVYMQFMVTPPADTVERAWQRGEMFGRYKAVEDLLAHNVEAYTGMPRLFFNWALARDKQVVCEFLDNSVPLGERPRTIAFWADGILNILDVKGLIDIDRFRKVDIFARAPEAVFKGADLAAPANTGFLRECLRRMAAIRFVQAETGRAILRLDRGRLTGLNRDAFAALGDGPDWAAARALIGVPADTTAIPTLDETLNPAEEPTLGAWGPPAASEAASRTVGADLT</sequence>
<dbReference type="Gene3D" id="3.40.50.300">
    <property type="entry name" value="P-loop containing nucleotide triphosphate hydrolases"/>
    <property type="match status" value="1"/>
</dbReference>
<evidence type="ECO:0000313" key="2">
    <source>
        <dbReference type="EMBL" id="SDM16016.1"/>
    </source>
</evidence>
<feature type="region of interest" description="Disordered" evidence="1">
    <location>
        <begin position="583"/>
        <end position="609"/>
    </location>
</feature>
<protein>
    <recommendedName>
        <fullName evidence="4">Zeta toxin</fullName>
    </recommendedName>
</protein>
<name>A0A1G9QYA1_9HYPH</name>
<reference evidence="3" key="1">
    <citation type="submission" date="2016-10" db="EMBL/GenBank/DDBJ databases">
        <authorList>
            <person name="Varghese N."/>
            <person name="Submissions S."/>
        </authorList>
    </citation>
    <scope>NUCLEOTIDE SEQUENCE [LARGE SCALE GENOMIC DNA]</scope>
    <source>
        <strain evidence="3">BL47</strain>
    </source>
</reference>
<evidence type="ECO:0000313" key="3">
    <source>
        <dbReference type="Proteomes" id="UP000198704"/>
    </source>
</evidence>
<dbReference type="InterPro" id="IPR027417">
    <property type="entry name" value="P-loop_NTPase"/>
</dbReference>
<gene>
    <name evidence="2" type="ORF">SAMN05216360_1019</name>
</gene>
<dbReference type="OrthoDB" id="6083243at2"/>
<proteinExistence type="predicted"/>
<dbReference type="AlphaFoldDB" id="A0A1G9QYA1"/>
<organism evidence="2 3">
    <name type="scientific">Methylobacterium phyllostachyos</name>
    <dbReference type="NCBI Taxonomy" id="582672"/>
    <lineage>
        <taxon>Bacteria</taxon>
        <taxon>Pseudomonadati</taxon>
        <taxon>Pseudomonadota</taxon>
        <taxon>Alphaproteobacteria</taxon>
        <taxon>Hyphomicrobiales</taxon>
        <taxon>Methylobacteriaceae</taxon>
        <taxon>Methylobacterium</taxon>
    </lineage>
</organism>
<evidence type="ECO:0000256" key="1">
    <source>
        <dbReference type="SAM" id="MobiDB-lite"/>
    </source>
</evidence>
<dbReference type="EMBL" id="FNHS01000001">
    <property type="protein sequence ID" value="SDM16016.1"/>
    <property type="molecule type" value="Genomic_DNA"/>
</dbReference>
<accession>A0A1G9QYA1</accession>